<dbReference type="PROSITE" id="PS51384">
    <property type="entry name" value="FAD_FR"/>
    <property type="match status" value="1"/>
</dbReference>
<gene>
    <name evidence="3" type="ORF">PLUA15_180058</name>
</gene>
<dbReference type="Pfam" id="PF00111">
    <property type="entry name" value="Fer2"/>
    <property type="match status" value="1"/>
</dbReference>
<protein>
    <recommendedName>
        <fullName evidence="5">Iron-sulfur-binding ferredoxin reductase</fullName>
    </recommendedName>
</protein>
<dbReference type="EMBL" id="OBKZ01000010">
    <property type="protein sequence ID" value="SOB50607.1"/>
    <property type="molecule type" value="Genomic_DNA"/>
</dbReference>
<dbReference type="PANTHER" id="PTHR47354:SF3">
    <property type="entry name" value="OXIDOREDUCTASE-RELATED"/>
    <property type="match status" value="1"/>
</dbReference>
<dbReference type="InterPro" id="IPR001433">
    <property type="entry name" value="OxRdtase_FAD/NAD-bd"/>
</dbReference>
<dbReference type="InterPro" id="IPR001041">
    <property type="entry name" value="2Fe-2S_ferredoxin-type"/>
</dbReference>
<dbReference type="GO" id="GO:0051536">
    <property type="term" value="F:iron-sulfur cluster binding"/>
    <property type="evidence" value="ECO:0007669"/>
    <property type="project" value="InterPro"/>
</dbReference>
<dbReference type="Gene3D" id="3.40.50.80">
    <property type="entry name" value="Nucleotide-binding domain of ferredoxin-NADP reductase (FNR) module"/>
    <property type="match status" value="1"/>
</dbReference>
<name>A0AAX2H4U0_9PSED</name>
<dbReference type="GO" id="GO:0016491">
    <property type="term" value="F:oxidoreductase activity"/>
    <property type="evidence" value="ECO:0007669"/>
    <property type="project" value="InterPro"/>
</dbReference>
<dbReference type="InterPro" id="IPR017927">
    <property type="entry name" value="FAD-bd_FR_type"/>
</dbReference>
<sequence>MLLIARVCGRAGQSVPHNPLASIRLIAHRSPEVPELHVANQCWPVTVGSNLLDSLNQAGVGVPYSCRAGSCHACLVRCVQGEPLDLKPEALTRAQREQGWRLACQCQVVGDLQVEAFDPVRDGLPARVAALDWLSPTLLRLRLVPERPLRYRAGQHLVLWAADGVARPYSLASLPGEDPFLEFHLECAKPGAFIRAARQLTVGDAVRLGELRGGALHYDPDWQELALWLLAAGSGLGPLYGVLREALRQAHHGPIRVVHVARDEASHYLKAELEALAQAHPQLQVEYVRQDELADFLVRMRLVSRQTRALVCGHPDTVEAFAKRLFLAGLSRNQLLADAFLSRG</sequence>
<dbReference type="Gene3D" id="2.40.30.10">
    <property type="entry name" value="Translation factors"/>
    <property type="match status" value="1"/>
</dbReference>
<proteinExistence type="predicted"/>
<organism evidence="3 4">
    <name type="scientific">Pseudomonas lundensis</name>
    <dbReference type="NCBI Taxonomy" id="86185"/>
    <lineage>
        <taxon>Bacteria</taxon>
        <taxon>Pseudomonadati</taxon>
        <taxon>Pseudomonadota</taxon>
        <taxon>Gammaproteobacteria</taxon>
        <taxon>Pseudomonadales</taxon>
        <taxon>Pseudomonadaceae</taxon>
        <taxon>Pseudomonas</taxon>
    </lineage>
</organism>
<reference evidence="3 4" key="1">
    <citation type="submission" date="2017-08" db="EMBL/GenBank/DDBJ databases">
        <authorList>
            <person name="Chaillou S."/>
        </authorList>
    </citation>
    <scope>NUCLEOTIDE SEQUENCE [LARGE SCALE GENOMIC DNA]</scope>
    <source>
        <strain evidence="3 4">MFPA15A1205</strain>
    </source>
</reference>
<dbReference type="CDD" id="cd00207">
    <property type="entry name" value="fer2"/>
    <property type="match status" value="1"/>
</dbReference>
<comment type="caution">
    <text evidence="3">The sequence shown here is derived from an EMBL/GenBank/DDBJ whole genome shotgun (WGS) entry which is preliminary data.</text>
</comment>
<dbReference type="CDD" id="cd06194">
    <property type="entry name" value="FNR_N-term_Iron_sulfur_binding"/>
    <property type="match status" value="1"/>
</dbReference>
<dbReference type="PANTHER" id="PTHR47354">
    <property type="entry name" value="NADH OXIDOREDUCTASE HCR"/>
    <property type="match status" value="1"/>
</dbReference>
<dbReference type="InterPro" id="IPR017938">
    <property type="entry name" value="Riboflavin_synthase-like_b-brl"/>
</dbReference>
<evidence type="ECO:0008006" key="5">
    <source>
        <dbReference type="Google" id="ProtNLM"/>
    </source>
</evidence>
<dbReference type="Gene3D" id="3.10.20.30">
    <property type="match status" value="1"/>
</dbReference>
<accession>A0AAX2H4U0</accession>
<evidence type="ECO:0000313" key="4">
    <source>
        <dbReference type="Proteomes" id="UP000219564"/>
    </source>
</evidence>
<dbReference type="NCBIfam" id="NF004317">
    <property type="entry name" value="PRK05713.1"/>
    <property type="match status" value="1"/>
</dbReference>
<dbReference type="Proteomes" id="UP000219564">
    <property type="component" value="Unassembled WGS sequence"/>
</dbReference>
<dbReference type="InterPro" id="IPR012675">
    <property type="entry name" value="Beta-grasp_dom_sf"/>
</dbReference>
<evidence type="ECO:0000259" key="1">
    <source>
        <dbReference type="PROSITE" id="PS51085"/>
    </source>
</evidence>
<dbReference type="SUPFAM" id="SSF54292">
    <property type="entry name" value="2Fe-2S ferredoxin-like"/>
    <property type="match status" value="1"/>
</dbReference>
<dbReference type="Pfam" id="PF00175">
    <property type="entry name" value="NAD_binding_1"/>
    <property type="match status" value="1"/>
</dbReference>
<feature type="domain" description="2Fe-2S ferredoxin-type" evidence="1">
    <location>
        <begin position="21"/>
        <end position="120"/>
    </location>
</feature>
<dbReference type="InterPro" id="IPR039261">
    <property type="entry name" value="FNR_nucleotide-bd"/>
</dbReference>
<dbReference type="SUPFAM" id="SSF52343">
    <property type="entry name" value="Ferredoxin reductase-like, C-terminal NADP-linked domain"/>
    <property type="match status" value="1"/>
</dbReference>
<evidence type="ECO:0000313" key="3">
    <source>
        <dbReference type="EMBL" id="SOB50607.1"/>
    </source>
</evidence>
<dbReference type="InterPro" id="IPR036010">
    <property type="entry name" value="2Fe-2S_ferredoxin-like_sf"/>
</dbReference>
<dbReference type="SUPFAM" id="SSF63380">
    <property type="entry name" value="Riboflavin synthase domain-like"/>
    <property type="match status" value="1"/>
</dbReference>
<dbReference type="PROSITE" id="PS51085">
    <property type="entry name" value="2FE2S_FER_2"/>
    <property type="match status" value="1"/>
</dbReference>
<evidence type="ECO:0000259" key="2">
    <source>
        <dbReference type="PROSITE" id="PS51384"/>
    </source>
</evidence>
<dbReference type="InterPro" id="IPR050415">
    <property type="entry name" value="MRET"/>
</dbReference>
<feature type="domain" description="FAD-binding FR-type" evidence="2">
    <location>
        <begin position="121"/>
        <end position="219"/>
    </location>
</feature>
<dbReference type="AlphaFoldDB" id="A0AAX2H4U0"/>